<dbReference type="InterPro" id="IPR016174">
    <property type="entry name" value="Di-haem_cyt_TM"/>
</dbReference>
<feature type="transmembrane region" description="Helical" evidence="7">
    <location>
        <begin position="170"/>
        <end position="191"/>
    </location>
</feature>
<evidence type="ECO:0000256" key="3">
    <source>
        <dbReference type="ARBA" id="ARBA00016116"/>
    </source>
</evidence>
<feature type="compositionally biased region" description="Low complexity" evidence="6">
    <location>
        <begin position="1"/>
        <end position="20"/>
    </location>
</feature>
<keyword evidence="7" id="KW-1133">Transmembrane helix</keyword>
<name>A0ABP5QM36_9ACTN</name>
<evidence type="ECO:0000259" key="8">
    <source>
        <dbReference type="PROSITE" id="PS51002"/>
    </source>
</evidence>
<accession>A0ABP5QM36</accession>
<feature type="transmembrane region" description="Helical" evidence="7">
    <location>
        <begin position="235"/>
        <end position="256"/>
    </location>
</feature>
<feature type="transmembrane region" description="Helical" evidence="7">
    <location>
        <begin position="203"/>
        <end position="223"/>
    </location>
</feature>
<organism evidence="9 10">
    <name type="scientific">Kitasatospora cystarginea</name>
    <dbReference type="NCBI Taxonomy" id="58350"/>
    <lineage>
        <taxon>Bacteria</taxon>
        <taxon>Bacillati</taxon>
        <taxon>Actinomycetota</taxon>
        <taxon>Actinomycetes</taxon>
        <taxon>Kitasatosporales</taxon>
        <taxon>Streptomycetaceae</taxon>
        <taxon>Kitasatospora</taxon>
    </lineage>
</organism>
<gene>
    <name evidence="9" type="ORF">GCM10010430_21620</name>
</gene>
<dbReference type="SUPFAM" id="SSF81342">
    <property type="entry name" value="Transmembrane di-heme cytochromes"/>
    <property type="match status" value="1"/>
</dbReference>
<evidence type="ECO:0000256" key="7">
    <source>
        <dbReference type="SAM" id="Phobius"/>
    </source>
</evidence>
<dbReference type="Gene3D" id="1.20.810.10">
    <property type="entry name" value="Cytochrome Bc1 Complex, Chain C"/>
    <property type="match status" value="1"/>
</dbReference>
<sequence length="586" mass="64703">MAGPPARTRPTGRRPAGAPGNRVKAALRSASARERPGLHGMAVRDGRSRTGVVMARWWNRSGIGGRTRKAVRRTAVALDGRAPLFDGLRGLLRKIFPDHWSFLLGELALYSFVVLLLTGVFLTMYFQPSMAETVYNGPYAPLRGVLVSEAYSSTLAISFEVRGGLLIRQIHHWAALVFTSAIGVHLLRIFFTGAFRRPREVNWLVGLTLFQLSLLEGFAGYSLPDDLLSGTGLRTAQGFILSVPLVGTWLSYLLFGGDFPGQILIPRLYTTHILLLPGALAGLITLHLLLVFALGHTQWAGPGRNNRNVVGKPLYPLFLLKTNGLLAMVFGVLALVSAIGQINPVWRYGPYRPDQASTDAQPDWYMGFIEGALRLMPGAETRLWGHSIPWNPLIPAVLFPLGFFAALYAYPFLERWVTGDLGPQHLCDRPRNQPTRTGIGVAGFSFYVILLLAGAQDVIARTFAVSVEGLDRVLRALVFVVPVVAFWVTKRVCLGLQQVDRERLAEGEESGFIRASVEGGFHESSHSLTDRRRFTLAARTVPRPLPRPVAGASRLARLRAALSSWYYRDRVDFPEPREDTVPSERP</sequence>
<feature type="transmembrane region" description="Helical" evidence="7">
    <location>
        <begin position="268"/>
        <end position="294"/>
    </location>
</feature>
<evidence type="ECO:0000313" key="10">
    <source>
        <dbReference type="Proteomes" id="UP001500305"/>
    </source>
</evidence>
<feature type="transmembrane region" description="Helical" evidence="7">
    <location>
        <begin position="439"/>
        <end position="460"/>
    </location>
</feature>
<keyword evidence="7" id="KW-0472">Membrane</keyword>
<feature type="transmembrane region" description="Helical" evidence="7">
    <location>
        <begin position="472"/>
        <end position="489"/>
    </location>
</feature>
<evidence type="ECO:0000256" key="6">
    <source>
        <dbReference type="SAM" id="MobiDB-lite"/>
    </source>
</evidence>
<dbReference type="PANTHER" id="PTHR19271">
    <property type="entry name" value="CYTOCHROME B"/>
    <property type="match status" value="1"/>
</dbReference>
<feature type="domain" description="Cytochrome b/b6 N-terminal region profile" evidence="8">
    <location>
        <begin position="74"/>
        <end position="300"/>
    </location>
</feature>
<feature type="region of interest" description="Disordered" evidence="6">
    <location>
        <begin position="1"/>
        <end position="22"/>
    </location>
</feature>
<reference evidence="10" key="1">
    <citation type="journal article" date="2019" name="Int. J. Syst. Evol. Microbiol.">
        <title>The Global Catalogue of Microorganisms (GCM) 10K type strain sequencing project: providing services to taxonomists for standard genome sequencing and annotation.</title>
        <authorList>
            <consortium name="The Broad Institute Genomics Platform"/>
            <consortium name="The Broad Institute Genome Sequencing Center for Infectious Disease"/>
            <person name="Wu L."/>
            <person name="Ma J."/>
        </authorList>
    </citation>
    <scope>NUCLEOTIDE SEQUENCE [LARGE SCALE GENOMIC DNA]</scope>
    <source>
        <strain evidence="10">JCM 7356</strain>
    </source>
</reference>
<dbReference type="Pfam" id="PF13631">
    <property type="entry name" value="Cytochrom_B_N_2"/>
    <property type="match status" value="1"/>
</dbReference>
<proteinExistence type="predicted"/>
<keyword evidence="7" id="KW-0812">Transmembrane</keyword>
<feature type="transmembrane region" description="Helical" evidence="7">
    <location>
        <begin position="314"/>
        <end position="339"/>
    </location>
</feature>
<evidence type="ECO:0000256" key="1">
    <source>
        <dbReference type="ARBA" id="ARBA00001971"/>
    </source>
</evidence>
<dbReference type="PANTHER" id="PTHR19271:SF16">
    <property type="entry name" value="CYTOCHROME B"/>
    <property type="match status" value="1"/>
</dbReference>
<evidence type="ECO:0000256" key="5">
    <source>
        <dbReference type="ARBA" id="ARBA00029568"/>
    </source>
</evidence>
<dbReference type="InterPro" id="IPR027387">
    <property type="entry name" value="Cytb/b6-like_sf"/>
</dbReference>
<feature type="transmembrane region" description="Helical" evidence="7">
    <location>
        <begin position="102"/>
        <end position="126"/>
    </location>
</feature>
<comment type="caution">
    <text evidence="9">The sequence shown here is derived from an EMBL/GenBank/DDBJ whole genome shotgun (WGS) entry which is preliminary data.</text>
</comment>
<comment type="catalytic activity">
    <reaction evidence="4">
        <text>a quinol + 2 Fe(III)-[cytochrome c](out) = a quinone + 2 Fe(II)-[cytochrome c](out) + 2 H(+)(out)</text>
        <dbReference type="Rhea" id="RHEA:11484"/>
        <dbReference type="Rhea" id="RHEA-COMP:10350"/>
        <dbReference type="Rhea" id="RHEA-COMP:14399"/>
        <dbReference type="ChEBI" id="CHEBI:15378"/>
        <dbReference type="ChEBI" id="CHEBI:24646"/>
        <dbReference type="ChEBI" id="CHEBI:29033"/>
        <dbReference type="ChEBI" id="CHEBI:29034"/>
        <dbReference type="ChEBI" id="CHEBI:132124"/>
        <dbReference type="EC" id="7.1.1.8"/>
    </reaction>
</comment>
<keyword evidence="10" id="KW-1185">Reference proteome</keyword>
<dbReference type="PROSITE" id="PS51002">
    <property type="entry name" value="CYTB_NTER"/>
    <property type="match status" value="1"/>
</dbReference>
<dbReference type="EC" id="7.1.1.8" evidence="2"/>
<dbReference type="EMBL" id="BAAATR010000007">
    <property type="protein sequence ID" value="GAA2239907.1"/>
    <property type="molecule type" value="Genomic_DNA"/>
</dbReference>
<dbReference type="InterPro" id="IPR005797">
    <property type="entry name" value="Cyt_b/b6_N"/>
</dbReference>
<comment type="cofactor">
    <cofactor evidence="1">
        <name>heme</name>
        <dbReference type="ChEBI" id="CHEBI:30413"/>
    </cofactor>
</comment>
<evidence type="ECO:0000256" key="2">
    <source>
        <dbReference type="ARBA" id="ARBA00012951"/>
    </source>
</evidence>
<protein>
    <recommendedName>
        <fullName evidence="3">Cytochrome bc1 complex cytochrome b subunit</fullName>
        <ecNumber evidence="2">7.1.1.8</ecNumber>
    </recommendedName>
    <alternativeName>
        <fullName evidence="5">Cytochrome bc1 reductase complex subunit QcrB</fullName>
    </alternativeName>
</protein>
<evidence type="ECO:0000256" key="4">
    <source>
        <dbReference type="ARBA" id="ARBA00029351"/>
    </source>
</evidence>
<dbReference type="Proteomes" id="UP001500305">
    <property type="component" value="Unassembled WGS sequence"/>
</dbReference>
<evidence type="ECO:0000313" key="9">
    <source>
        <dbReference type="EMBL" id="GAA2239907.1"/>
    </source>
</evidence>